<name>A0AAE0F921_9CHLO</name>
<keyword evidence="3" id="KW-1185">Reference proteome</keyword>
<accession>A0AAE0F921</accession>
<evidence type="ECO:0000259" key="1">
    <source>
        <dbReference type="Pfam" id="PF13843"/>
    </source>
</evidence>
<evidence type="ECO:0000313" key="3">
    <source>
        <dbReference type="Proteomes" id="UP001190700"/>
    </source>
</evidence>
<reference evidence="2 3" key="1">
    <citation type="journal article" date="2015" name="Genome Biol. Evol.">
        <title>Comparative Genomics of a Bacterivorous Green Alga Reveals Evolutionary Causalities and Consequences of Phago-Mixotrophic Mode of Nutrition.</title>
        <authorList>
            <person name="Burns J.A."/>
            <person name="Paasch A."/>
            <person name="Narechania A."/>
            <person name="Kim E."/>
        </authorList>
    </citation>
    <scope>NUCLEOTIDE SEQUENCE [LARGE SCALE GENOMIC DNA]</scope>
    <source>
        <strain evidence="2 3">PLY_AMNH</strain>
    </source>
</reference>
<protein>
    <recommendedName>
        <fullName evidence="1">PiggyBac transposable element-derived protein domain-containing protein</fullName>
    </recommendedName>
</protein>
<dbReference type="PANTHER" id="PTHR46599">
    <property type="entry name" value="PIGGYBAC TRANSPOSABLE ELEMENT-DERIVED PROTEIN 4"/>
    <property type="match status" value="1"/>
</dbReference>
<organism evidence="2 3">
    <name type="scientific">Cymbomonas tetramitiformis</name>
    <dbReference type="NCBI Taxonomy" id="36881"/>
    <lineage>
        <taxon>Eukaryota</taxon>
        <taxon>Viridiplantae</taxon>
        <taxon>Chlorophyta</taxon>
        <taxon>Pyramimonadophyceae</taxon>
        <taxon>Pyramimonadales</taxon>
        <taxon>Pyramimonadaceae</taxon>
        <taxon>Cymbomonas</taxon>
    </lineage>
</organism>
<comment type="caution">
    <text evidence="2">The sequence shown here is derived from an EMBL/GenBank/DDBJ whole genome shotgun (WGS) entry which is preliminary data.</text>
</comment>
<dbReference type="Proteomes" id="UP001190700">
    <property type="component" value="Unassembled WGS sequence"/>
</dbReference>
<proteinExistence type="predicted"/>
<feature type="domain" description="PiggyBac transposable element-derived protein" evidence="1">
    <location>
        <begin position="39"/>
        <end position="141"/>
    </location>
</feature>
<sequence length="142" mass="15918">MLCFPEEGGNDAYWDKWADKTEAELGTLFIRHDLKRFGLTQTRFEHFVKASQLRSNAADVASGDPFSPIRRFADAWNNTMANVLSPGDLLLVDESMGQWKGMGMPGLMFVMRKPTPLGREMHTTACCATGVLIRAEIYEGKE</sequence>
<dbReference type="EMBL" id="LGRX02022780">
    <property type="protein sequence ID" value="KAK3255282.1"/>
    <property type="molecule type" value="Genomic_DNA"/>
</dbReference>
<gene>
    <name evidence="2" type="ORF">CYMTET_35530</name>
</gene>
<evidence type="ECO:0000313" key="2">
    <source>
        <dbReference type="EMBL" id="KAK3255282.1"/>
    </source>
</evidence>
<dbReference type="PANTHER" id="PTHR46599:SF3">
    <property type="entry name" value="PIGGYBAC TRANSPOSABLE ELEMENT-DERIVED PROTEIN 4"/>
    <property type="match status" value="1"/>
</dbReference>
<dbReference type="Pfam" id="PF13843">
    <property type="entry name" value="DDE_Tnp_1_7"/>
    <property type="match status" value="1"/>
</dbReference>
<dbReference type="AlphaFoldDB" id="A0AAE0F921"/>
<dbReference type="InterPro" id="IPR029526">
    <property type="entry name" value="PGBD"/>
</dbReference>